<feature type="signal peptide" evidence="1">
    <location>
        <begin position="1"/>
        <end position="18"/>
    </location>
</feature>
<evidence type="ECO:0000256" key="1">
    <source>
        <dbReference type="SAM" id="SignalP"/>
    </source>
</evidence>
<proteinExistence type="predicted"/>
<dbReference type="KEGG" id="noj:EJ995_01945"/>
<organism evidence="2 3">
    <name type="scientific">Nonlabens ponticola</name>
    <dbReference type="NCBI Taxonomy" id="2496866"/>
    <lineage>
        <taxon>Bacteria</taxon>
        <taxon>Pseudomonadati</taxon>
        <taxon>Bacteroidota</taxon>
        <taxon>Flavobacteriia</taxon>
        <taxon>Flavobacteriales</taxon>
        <taxon>Flavobacteriaceae</taxon>
        <taxon>Nonlabens</taxon>
    </lineage>
</organism>
<dbReference type="InterPro" id="IPR021428">
    <property type="entry name" value="DUF3078"/>
</dbReference>
<name>A0A3S9MV45_9FLAO</name>
<reference evidence="2 3" key="1">
    <citation type="submission" date="2018-12" db="EMBL/GenBank/DDBJ databases">
        <title>Complete genome of Nonlabens sp. MJ115.</title>
        <authorList>
            <person name="Choi H.S."/>
            <person name="Jung J."/>
        </authorList>
    </citation>
    <scope>NUCLEOTIDE SEQUENCE [LARGE SCALE GENOMIC DNA]</scope>
    <source>
        <strain evidence="2 3">MJ115</strain>
    </source>
</reference>
<accession>A0A3S9MV45</accession>
<protein>
    <submittedName>
        <fullName evidence="2">DUF3078 domain-containing protein</fullName>
    </submittedName>
</protein>
<gene>
    <name evidence="2" type="ORF">EJ995_01945</name>
</gene>
<keyword evidence="1" id="KW-0732">Signal</keyword>
<dbReference type="Pfam" id="PF11276">
    <property type="entry name" value="DUF3078"/>
    <property type="match status" value="1"/>
</dbReference>
<keyword evidence="3" id="KW-1185">Reference proteome</keyword>
<dbReference type="EMBL" id="CP034549">
    <property type="protein sequence ID" value="AZQ43052.1"/>
    <property type="molecule type" value="Genomic_DNA"/>
</dbReference>
<dbReference type="Proteomes" id="UP000279600">
    <property type="component" value="Chromosome"/>
</dbReference>
<evidence type="ECO:0000313" key="3">
    <source>
        <dbReference type="Proteomes" id="UP000279600"/>
    </source>
</evidence>
<dbReference type="RefSeq" id="WP_126445083.1">
    <property type="nucleotide sequence ID" value="NZ_CP034549.1"/>
</dbReference>
<dbReference type="AlphaFoldDB" id="A0A3S9MV45"/>
<evidence type="ECO:0000313" key="2">
    <source>
        <dbReference type="EMBL" id="AZQ43052.1"/>
    </source>
</evidence>
<sequence>MKKLILLLFVITAVTAQAQDAEEQPQGWSNGGIFQLLFNQSAFNAEWQGGGTSSLAGNLGLNYDINYLMDRTSWDTKIIAEYGITRQDGDEFTRKTNDRLELNTVYGYKIAEDSAWSYSFFLNALTQFTKGYNFGEDEDGNVTRTERTNFLSPGYFQAGPGMLYKKGDNLSVNIAPATARLIVVDGQFTDGPDYVDGAYFGVDAGETTRFELGASINALYNFQIAENVRMDNVLLLYSNYLDKPGNIDINYSTNINMKINEWLSANLIFQAIYDDNAVGAFQIREVFGLGLNYKLGDAREVQ</sequence>
<dbReference type="OrthoDB" id="1495718at2"/>
<feature type="chain" id="PRO_5019052700" evidence="1">
    <location>
        <begin position="19"/>
        <end position="302"/>
    </location>
</feature>